<keyword evidence="4" id="KW-1185">Reference proteome</keyword>
<sequence length="1017" mass="118070">MDRVKRIQLLTDAEISDLYDRPTFTAEEREWYFDITQNERCALENFHNHRTKVYLILQLGYFKAKRQFFNFAFDEVVADTEYILSTYFGKTEQIEFSGKISRDSIRSQKKEILSLFGFRDWLAKDEVELVEKTADLLRYFPKGHSAFRQLLQHLERECIVIPSYRIFQDVFTAAYAIEDNRLKCLLSGIPIYWKKQLTELIEQEEGLNHLNLLRADQKDFQYTAVRFETEKAESIADMYTFAEQFLPTLKLSKNAIRYFADIVEQYAAFRLRRITKHQQWLHALCYVYHRYQQIMDNLIVTFLYHTRAIMDSGKAFAEQEQLKHSNRIVVDFPKLANFLKWFPDRDNTLSHEQLNDAAYQILPKNQFSVLADFLAGNAFDKLGAKWKYFASTSRLISLYLRPIVLAVPFTYHKEESEIANLISLLKIHYGKGKSPAALRIADDLGLTVPKRLLPYLKRNKDDEYLDPHLFEFFVYQKIYHQINRGNLCCNASVSYCDIDHDLINDNLVDNAEEIAQEFGYPKIPVYCSERLDNAMTELDLAWDRTTGNIKEERNPGFKFSNDPKSKTPWRLLYDSSDKREDAFFSKLPKTELADVVVFVGELSGMWREFTHLKDRYIKRVKPQPLALNACILSDAFGFGIGKIAEMCDLEYNTLRSTQEDFVRIETICAANDHVSNFIKAMPIFEIWNLLDEKVLADADGQKIGTSNQTIQSRHSRKFFGKGCGISIYSLVANFVAVNARNLGLNEYEGHCLYDMVYGNKTDIDIGSVTGDNHSLNKLNFVVLDSIDVDYLPSIKNVREASQKLYAINSSKLYAESPFRPVGYINEQLIRSQARGIQRVLLSLILQENTQSHLIRKLNSHTRYARLRSALYEYNKIFRSTHVLNLIDDINLRKAIRTARNRTEAYHQLQSLIRKMYNGIFKGRKVTTNRVSAHAARLVANCIVAYNALILNAVYEKMVEAGVSKNVIEEFARISPIAWRHLFFTGRYSFKKASKASIDVEGMAALIEKHLKEVFWKD</sequence>
<dbReference type="Proteomes" id="UP001163739">
    <property type="component" value="Chromosome"/>
</dbReference>
<dbReference type="InterPro" id="IPR025296">
    <property type="entry name" value="DUF4158"/>
</dbReference>
<feature type="domain" description="DUF4158" evidence="2">
    <location>
        <begin position="9"/>
        <end position="173"/>
    </location>
</feature>
<dbReference type="InterPro" id="IPR002513">
    <property type="entry name" value="Tn3_Tnp_DDE_dom"/>
</dbReference>
<evidence type="ECO:0000313" key="3">
    <source>
        <dbReference type="EMBL" id="UZE94395.1"/>
    </source>
</evidence>
<evidence type="ECO:0000313" key="4">
    <source>
        <dbReference type="Proteomes" id="UP001163739"/>
    </source>
</evidence>
<dbReference type="EMBL" id="CP100390">
    <property type="protein sequence ID" value="UZE94395.1"/>
    <property type="molecule type" value="Genomic_DNA"/>
</dbReference>
<evidence type="ECO:0000259" key="2">
    <source>
        <dbReference type="Pfam" id="PF13700"/>
    </source>
</evidence>
<gene>
    <name evidence="3" type="ORF">NKI27_09835</name>
</gene>
<name>A0ABY6MX60_9ALTE</name>
<accession>A0ABY6MX60</accession>
<evidence type="ECO:0000259" key="1">
    <source>
        <dbReference type="Pfam" id="PF01526"/>
    </source>
</evidence>
<reference evidence="3" key="1">
    <citation type="submission" date="2022-06" db="EMBL/GenBank/DDBJ databases">
        <title>Alkalimarinus sp. nov., isolated from gut of a Alitta virens.</title>
        <authorList>
            <person name="Yang A.I."/>
            <person name="Shin N.-R."/>
        </authorList>
    </citation>
    <scope>NUCLEOTIDE SEQUENCE</scope>
    <source>
        <strain evidence="3">A2M4</strain>
    </source>
</reference>
<dbReference type="RefSeq" id="WP_265045890.1">
    <property type="nucleotide sequence ID" value="NZ_CP100390.1"/>
</dbReference>
<proteinExistence type="predicted"/>
<protein>
    <submittedName>
        <fullName evidence="3">Tn3 family transposase</fullName>
    </submittedName>
</protein>
<dbReference type="Pfam" id="PF01526">
    <property type="entry name" value="DDE_Tnp_Tn3"/>
    <property type="match status" value="1"/>
</dbReference>
<feature type="domain" description="Tn3 transposase DDE" evidence="1">
    <location>
        <begin position="594"/>
        <end position="987"/>
    </location>
</feature>
<dbReference type="Pfam" id="PF13700">
    <property type="entry name" value="DUF4158"/>
    <property type="match status" value="1"/>
</dbReference>
<organism evidence="3 4">
    <name type="scientific">Alkalimarinus alittae</name>
    <dbReference type="NCBI Taxonomy" id="2961619"/>
    <lineage>
        <taxon>Bacteria</taxon>
        <taxon>Pseudomonadati</taxon>
        <taxon>Pseudomonadota</taxon>
        <taxon>Gammaproteobacteria</taxon>
        <taxon>Alteromonadales</taxon>
        <taxon>Alteromonadaceae</taxon>
        <taxon>Alkalimarinus</taxon>
    </lineage>
</organism>